<dbReference type="EMBL" id="PZQS01000005">
    <property type="protein sequence ID" value="PVD30149.1"/>
    <property type="molecule type" value="Genomic_DNA"/>
</dbReference>
<dbReference type="SMART" id="SM00209">
    <property type="entry name" value="TSP1"/>
    <property type="match status" value="6"/>
</dbReference>
<dbReference type="InterPro" id="IPR000884">
    <property type="entry name" value="TSP1_rpt"/>
</dbReference>
<keyword evidence="1" id="KW-0732">Signal</keyword>
<evidence type="ECO:0000256" key="1">
    <source>
        <dbReference type="ARBA" id="ARBA00022729"/>
    </source>
</evidence>
<keyword evidence="2" id="KW-1015">Disulfide bond</keyword>
<accession>A0A2T7P9Q3</accession>
<dbReference type="PROSITE" id="PS50092">
    <property type="entry name" value="TSP1"/>
    <property type="match status" value="5"/>
</dbReference>
<dbReference type="Gene3D" id="2.10.25.10">
    <property type="entry name" value="Laminin"/>
    <property type="match status" value="1"/>
</dbReference>
<dbReference type="SMART" id="SM00041">
    <property type="entry name" value="CT"/>
    <property type="match status" value="1"/>
</dbReference>
<gene>
    <name evidence="6" type="ORF">C0Q70_09411</name>
</gene>
<dbReference type="InterPro" id="IPR036084">
    <property type="entry name" value="Ser_inhib-like_sf"/>
</dbReference>
<dbReference type="InterPro" id="IPR006207">
    <property type="entry name" value="Cys_knot_C"/>
</dbReference>
<dbReference type="CDD" id="cd19941">
    <property type="entry name" value="TIL"/>
    <property type="match status" value="1"/>
</dbReference>
<organism evidence="6 7">
    <name type="scientific">Pomacea canaliculata</name>
    <name type="common">Golden apple snail</name>
    <dbReference type="NCBI Taxonomy" id="400727"/>
    <lineage>
        <taxon>Eukaryota</taxon>
        <taxon>Metazoa</taxon>
        <taxon>Spiralia</taxon>
        <taxon>Lophotrochozoa</taxon>
        <taxon>Mollusca</taxon>
        <taxon>Gastropoda</taxon>
        <taxon>Caenogastropoda</taxon>
        <taxon>Architaenioglossa</taxon>
        <taxon>Ampullarioidea</taxon>
        <taxon>Ampullariidae</taxon>
        <taxon>Pomacea</taxon>
    </lineage>
</organism>
<evidence type="ECO:0000259" key="5">
    <source>
        <dbReference type="PROSITE" id="PS50184"/>
    </source>
</evidence>
<comment type="caution">
    <text evidence="6">The sequence shown here is derived from an EMBL/GenBank/DDBJ whole genome shotgun (WGS) entry which is preliminary data.</text>
</comment>
<dbReference type="Proteomes" id="UP000245119">
    <property type="component" value="Linkage Group LG5"/>
</dbReference>
<comment type="caution">
    <text evidence="3">Lacks conserved residue(s) required for the propagation of feature annotation.</text>
</comment>
<feature type="domain" description="VWFC" evidence="5">
    <location>
        <begin position="641"/>
        <end position="704"/>
    </location>
</feature>
<keyword evidence="7" id="KW-1185">Reference proteome</keyword>
<dbReference type="SUPFAM" id="SSF82895">
    <property type="entry name" value="TSP-1 type 1 repeat"/>
    <property type="match status" value="3"/>
</dbReference>
<dbReference type="PROSITE" id="PS50184">
    <property type="entry name" value="VWFC_2"/>
    <property type="match status" value="1"/>
</dbReference>
<dbReference type="STRING" id="400727.A0A2T7P9Q3"/>
<dbReference type="Pfam" id="PF00090">
    <property type="entry name" value="TSP_1"/>
    <property type="match status" value="4"/>
</dbReference>
<evidence type="ECO:0000256" key="3">
    <source>
        <dbReference type="PROSITE-ProRule" id="PRU00039"/>
    </source>
</evidence>
<dbReference type="InterPro" id="IPR036383">
    <property type="entry name" value="TSP1_rpt_sf"/>
</dbReference>
<evidence type="ECO:0000313" key="6">
    <source>
        <dbReference type="EMBL" id="PVD30149.1"/>
    </source>
</evidence>
<name>A0A2T7P9Q3_POMCA</name>
<protein>
    <recommendedName>
        <fullName evidence="8">CTCK domain-containing protein</fullName>
    </recommendedName>
</protein>
<dbReference type="PROSITE" id="PS01185">
    <property type="entry name" value="CTCK_1"/>
    <property type="match status" value="1"/>
</dbReference>
<dbReference type="PROSITE" id="PS01225">
    <property type="entry name" value="CTCK_2"/>
    <property type="match status" value="1"/>
</dbReference>
<evidence type="ECO:0000256" key="2">
    <source>
        <dbReference type="ARBA" id="ARBA00023157"/>
    </source>
</evidence>
<sequence length="800" mass="88979">MYRQLHLVRHLTSGEIGDRVCRVSPDGEFGIELGRTGASCCHTDSMIVRCEVTLEKILKELGYHPEDNILGQLEGSNITVTFDNETFYLELNTSVISQCHDMCYDNGTFMCVVKSCECLPWSPWTPCTCYTPTQTRRRVDNSMQGAPAYCTNDTEVRQCPPCTTLSPFTLTTTTITPTTPLCRSPWTDWSPCPVNTCNTTSTRKRTCDIYNPSCNCSSAEQTQIRSCGCPTSTTSLITTTTPLTTVCPHKECYDECKHTCRYYRDPDCVTVSKECDERCVCPEGMREDNDGVCVNETMCPCPGKNNTWYPFGFNVSYPDICLQCQCNEAGYFCSEIPGCCVYGDWTRWSDCSVNCGNGTQSRKRLPINSHCPSEDIETRPCKGKCVCVVDGVTHENGTKYRSPRNECEICECLEGVESCYWDQSTAVDGNWSPWGDWSLCVGTTSCRDYNHTRCRSCSQPKCGGKNCEGKAVDVQPCSNQPCCSVFQWGPWGDCSVTCDGGQRQRSKIFLDDRTARDCQNTNVYEFEPCGDCMCDTISPSEWSDWSPCKNDLQTDCGWGSQERSRSTGDCAGIKITETMQCFLGPCECGEGLVYSNYSLCHKTCADMFPDPSCNIKPHSGCVCPGNMYYNGSACVTFEECRHCIYNGEHYEEGKEWDCGNCSKCQCCSGHILPSPKECPDVTNCNLTTHRLEFTNDTCCPLQCIPKKCELKRKPAVNITVDGCVSVEKHVVEYCEGECEPSKHQVNYATSTLAQAECRCCSASVSRLDQIDLKCPDGSLRVHSIPILLSCNCNVSPCGHS</sequence>
<reference evidence="6 7" key="1">
    <citation type="submission" date="2018-04" db="EMBL/GenBank/DDBJ databases">
        <title>The genome of golden apple snail Pomacea canaliculata provides insight into stress tolerance and invasive adaptation.</title>
        <authorList>
            <person name="Liu C."/>
            <person name="Liu B."/>
            <person name="Ren Y."/>
            <person name="Zhang Y."/>
            <person name="Wang H."/>
            <person name="Li S."/>
            <person name="Jiang F."/>
            <person name="Yin L."/>
            <person name="Zhang G."/>
            <person name="Qian W."/>
            <person name="Fan W."/>
        </authorList>
    </citation>
    <scope>NUCLEOTIDE SEQUENCE [LARGE SCALE GENOMIC DNA]</scope>
    <source>
        <strain evidence="6">SZHN2017</strain>
        <tissue evidence="6">Muscle</tissue>
    </source>
</reference>
<evidence type="ECO:0000259" key="4">
    <source>
        <dbReference type="PROSITE" id="PS01225"/>
    </source>
</evidence>
<dbReference type="SUPFAM" id="SSF57567">
    <property type="entry name" value="Serine protease inhibitors"/>
    <property type="match status" value="2"/>
</dbReference>
<dbReference type="InterPro" id="IPR001007">
    <property type="entry name" value="VWF_dom"/>
</dbReference>
<feature type="domain" description="CTCK" evidence="4">
    <location>
        <begin position="708"/>
        <end position="798"/>
    </location>
</feature>
<dbReference type="Gene3D" id="2.20.100.10">
    <property type="entry name" value="Thrombospondin type-1 (TSP1) repeat"/>
    <property type="match status" value="3"/>
</dbReference>
<proteinExistence type="predicted"/>
<dbReference type="AlphaFoldDB" id="A0A2T7P9Q3"/>
<evidence type="ECO:0008006" key="8">
    <source>
        <dbReference type="Google" id="ProtNLM"/>
    </source>
</evidence>
<evidence type="ECO:0000313" key="7">
    <source>
        <dbReference type="Proteomes" id="UP000245119"/>
    </source>
</evidence>
<dbReference type="OrthoDB" id="6287323at2759"/>